<gene>
    <name evidence="1" type="ORF">CSC78_10800</name>
</gene>
<sequence>MAMKISWTRTIGLVCVLLLSAVVAIWWLSSRASSKWGAWLTAWTAEGARDAARSEIDGYLSSKLISTATMACGPQDWVVVLAGGACMSETVIQARSSKDGGEARLRPSKGAGYRWNGEFHRDIDMVLSPQQSARFRELAMRALALPDAYKDGCTGIPCLQSGFAACVDGEWRSAYGPPERFTGGDRKEPGDKLWPDAFAILQVETALDPDDYVICM</sequence>
<proteinExistence type="predicted"/>
<protein>
    <submittedName>
        <fullName evidence="1">Uncharacterized protein</fullName>
    </submittedName>
</protein>
<evidence type="ECO:0000313" key="2">
    <source>
        <dbReference type="Proteomes" id="UP000781710"/>
    </source>
</evidence>
<accession>A0ABQ6ZGE7</accession>
<dbReference type="RefSeq" id="WP_162337889.1">
    <property type="nucleotide sequence ID" value="NZ_JBHSRQ010000011.1"/>
</dbReference>
<reference evidence="1 2" key="1">
    <citation type="submission" date="2017-10" db="EMBL/GenBank/DDBJ databases">
        <title>Whole genome sequencing of members of genus Pseudoxanthomonas.</title>
        <authorList>
            <person name="Kumar S."/>
            <person name="Bansal K."/>
            <person name="Kaur A."/>
            <person name="Patil P."/>
            <person name="Sharma S."/>
            <person name="Patil P.B."/>
        </authorList>
    </citation>
    <scope>NUCLEOTIDE SEQUENCE [LARGE SCALE GENOMIC DNA]</scope>
    <source>
        <strain evidence="1 2">DSM 17109</strain>
    </source>
</reference>
<dbReference type="Proteomes" id="UP000781710">
    <property type="component" value="Unassembled WGS sequence"/>
</dbReference>
<organism evidence="1 2">
    <name type="scientific">Pseudoxanthomonas japonensis</name>
    <dbReference type="NCBI Taxonomy" id="69284"/>
    <lineage>
        <taxon>Bacteria</taxon>
        <taxon>Pseudomonadati</taxon>
        <taxon>Pseudomonadota</taxon>
        <taxon>Gammaproteobacteria</taxon>
        <taxon>Lysobacterales</taxon>
        <taxon>Lysobacteraceae</taxon>
        <taxon>Pseudoxanthomonas</taxon>
    </lineage>
</organism>
<comment type="caution">
    <text evidence="1">The sequence shown here is derived from an EMBL/GenBank/DDBJ whole genome shotgun (WGS) entry which is preliminary data.</text>
</comment>
<keyword evidence="2" id="KW-1185">Reference proteome</keyword>
<evidence type="ECO:0000313" key="1">
    <source>
        <dbReference type="EMBL" id="KAF1724794.1"/>
    </source>
</evidence>
<dbReference type="EMBL" id="PDWW01000014">
    <property type="protein sequence ID" value="KAF1724794.1"/>
    <property type="molecule type" value="Genomic_DNA"/>
</dbReference>
<name>A0ABQ6ZGE7_9GAMM</name>